<dbReference type="PROSITE" id="PS00108">
    <property type="entry name" value="PROTEIN_KINASE_ST"/>
    <property type="match status" value="1"/>
</dbReference>
<dbReference type="Gene3D" id="1.10.510.10">
    <property type="entry name" value="Transferase(Phosphotransferase) domain 1"/>
    <property type="match status" value="1"/>
</dbReference>
<evidence type="ECO:0000256" key="3">
    <source>
        <dbReference type="PROSITE-ProRule" id="PRU10141"/>
    </source>
</evidence>
<feature type="compositionally biased region" description="Pro residues" evidence="4">
    <location>
        <begin position="146"/>
        <end position="157"/>
    </location>
</feature>
<dbReference type="GO" id="GO:0035556">
    <property type="term" value="P:intracellular signal transduction"/>
    <property type="evidence" value="ECO:0007669"/>
    <property type="project" value="TreeGrafter"/>
</dbReference>
<dbReference type="FunFam" id="3.30.200.20:FF:000314">
    <property type="entry name" value="Serine/threonine protein kinase"/>
    <property type="match status" value="1"/>
</dbReference>
<dbReference type="PROSITE" id="PS50011">
    <property type="entry name" value="PROTEIN_KINASE_DOM"/>
    <property type="match status" value="1"/>
</dbReference>
<dbReference type="GO" id="GO:0004674">
    <property type="term" value="F:protein serine/threonine kinase activity"/>
    <property type="evidence" value="ECO:0007669"/>
    <property type="project" value="TreeGrafter"/>
</dbReference>
<gene>
    <name evidence="6" type="ORF">PhCBS80983_g03295</name>
</gene>
<keyword evidence="2 3" id="KW-0067">ATP-binding</keyword>
<dbReference type="STRING" id="109895.A0A507E2A7"/>
<dbReference type="GO" id="GO:0045719">
    <property type="term" value="P:negative regulation of glycogen biosynthetic process"/>
    <property type="evidence" value="ECO:0007669"/>
    <property type="project" value="TreeGrafter"/>
</dbReference>
<keyword evidence="1 3" id="KW-0547">Nucleotide-binding</keyword>
<dbReference type="EMBL" id="QEAQ01000040">
    <property type="protein sequence ID" value="TPX58203.1"/>
    <property type="molecule type" value="Genomic_DNA"/>
</dbReference>
<dbReference type="InterPro" id="IPR000719">
    <property type="entry name" value="Prot_kinase_dom"/>
</dbReference>
<dbReference type="SUPFAM" id="SSF56112">
    <property type="entry name" value="Protein kinase-like (PK-like)"/>
    <property type="match status" value="2"/>
</dbReference>
<evidence type="ECO:0000256" key="2">
    <source>
        <dbReference type="ARBA" id="ARBA00022840"/>
    </source>
</evidence>
<dbReference type="PANTHER" id="PTHR24346">
    <property type="entry name" value="MAP/MICROTUBULE AFFINITY-REGULATING KINASE"/>
    <property type="match status" value="1"/>
</dbReference>
<dbReference type="InterPro" id="IPR008271">
    <property type="entry name" value="Ser/Thr_kinase_AS"/>
</dbReference>
<protein>
    <recommendedName>
        <fullName evidence="5">Protein kinase domain-containing protein</fullName>
    </recommendedName>
</protein>
<feature type="compositionally biased region" description="Low complexity" evidence="4">
    <location>
        <begin position="58"/>
        <end position="75"/>
    </location>
</feature>
<evidence type="ECO:0000256" key="4">
    <source>
        <dbReference type="SAM" id="MobiDB-lite"/>
    </source>
</evidence>
<feature type="binding site" evidence="3">
    <location>
        <position position="266"/>
    </location>
    <ligand>
        <name>ATP</name>
        <dbReference type="ChEBI" id="CHEBI:30616"/>
    </ligand>
</feature>
<dbReference type="InterPro" id="IPR017441">
    <property type="entry name" value="Protein_kinase_ATP_BS"/>
</dbReference>
<reference evidence="6 7" key="1">
    <citation type="journal article" date="2019" name="Sci. Rep.">
        <title>Comparative genomics of chytrid fungi reveal insights into the obligate biotrophic and pathogenic lifestyle of Synchytrium endobioticum.</title>
        <authorList>
            <person name="van de Vossenberg B.T.L.H."/>
            <person name="Warris S."/>
            <person name="Nguyen H.D.T."/>
            <person name="van Gent-Pelzer M.P.E."/>
            <person name="Joly D.L."/>
            <person name="van de Geest H.C."/>
            <person name="Bonants P.J.M."/>
            <person name="Smith D.S."/>
            <person name="Levesque C.A."/>
            <person name="van der Lee T.A.J."/>
        </authorList>
    </citation>
    <scope>NUCLEOTIDE SEQUENCE [LARGE SCALE GENOMIC DNA]</scope>
    <source>
        <strain evidence="6 7">CBS 809.83</strain>
    </source>
</reference>
<dbReference type="PROSITE" id="PS00107">
    <property type="entry name" value="PROTEIN_KINASE_ATP"/>
    <property type="match status" value="1"/>
</dbReference>
<dbReference type="AlphaFoldDB" id="A0A507E2A7"/>
<dbReference type="GO" id="GO:0005829">
    <property type="term" value="C:cytosol"/>
    <property type="evidence" value="ECO:0007669"/>
    <property type="project" value="TreeGrafter"/>
</dbReference>
<name>A0A507E2A7_9FUNG</name>
<feature type="region of interest" description="Disordered" evidence="4">
    <location>
        <begin position="325"/>
        <end position="358"/>
    </location>
</feature>
<comment type="caution">
    <text evidence="6">The sequence shown here is derived from an EMBL/GenBank/DDBJ whole genome shotgun (WGS) entry which is preliminary data.</text>
</comment>
<feature type="region of interest" description="Disordered" evidence="4">
    <location>
        <begin position="376"/>
        <end position="410"/>
    </location>
</feature>
<dbReference type="Gene3D" id="3.30.200.20">
    <property type="entry name" value="Phosphorylase Kinase, domain 1"/>
    <property type="match status" value="1"/>
</dbReference>
<sequence length="609" mass="66162">MSVRTTTLHSSNHPLQHSDNLQFSGGCQSHPQHPHHQTADSSSPASLPRAMASQDVKTQTTTTTTSNAAQSAAKKNLIRQFFNSRTSRPAVPSSLSNSMLAEHESKTSPPTPLPSTTPSTVNSPVTSPATSANASAPAKVVHRSVTPPPPATIPPQPIVSVTEATPTSQPVPSPIDPAGDALKAVNQSTIPPPAPASKYLSPTRAHIVQKPPSSPVQRILNRYPLNQAFLEKYYITAELGSGGFGHVLAATRRSDGKEVAVKLILKKRIPVHAWARDPEMGVMPMEVYLIKRCEHPNVVGFEDFFECERFAYLIMEMHGTQWSVDAHPHTEDHSGNVSGLPISASPEPSAGSSPPNAQNRVLSRVMEGEPLVVTNGASSVDKFAPSPAPRTRQISHPSGSPPTAGALSMPPLIRTQSFPTIIARKPSMDLFEHIEAHSHLPEEHARRIFTQIASAVSYLHSHGIVHRDLKDENIVIDAGLTVKLIDFGSAAFETAHNKKASFDRFQGTLHYASPEILEGKRYRGKPSDIWALGVLLYTMLFGECPFRNSDEACSGPYKRPRVRVSKDCLDLVQQMLQKHPEDRPSAAEVLSHPWVTAWTADCGEDVWSD</sequence>
<dbReference type="SMART" id="SM00220">
    <property type="entry name" value="S_TKc"/>
    <property type="match status" value="1"/>
</dbReference>
<evidence type="ECO:0000259" key="5">
    <source>
        <dbReference type="PROSITE" id="PS50011"/>
    </source>
</evidence>
<evidence type="ECO:0000313" key="6">
    <source>
        <dbReference type="EMBL" id="TPX58203.1"/>
    </source>
</evidence>
<accession>A0A507E2A7</accession>
<dbReference type="Proteomes" id="UP000318582">
    <property type="component" value="Unassembled WGS sequence"/>
</dbReference>
<feature type="compositionally biased region" description="Low complexity" evidence="4">
    <location>
        <begin position="341"/>
        <end position="357"/>
    </location>
</feature>
<feature type="compositionally biased region" description="Low complexity" evidence="4">
    <location>
        <begin position="116"/>
        <end position="138"/>
    </location>
</feature>
<dbReference type="GO" id="GO:0005634">
    <property type="term" value="C:nucleus"/>
    <property type="evidence" value="ECO:0007669"/>
    <property type="project" value="TreeGrafter"/>
</dbReference>
<dbReference type="PANTHER" id="PTHR24346:SF72">
    <property type="entry name" value="CAMK PROTEIN KINASE"/>
    <property type="match status" value="1"/>
</dbReference>
<feature type="compositionally biased region" description="Polar residues" evidence="4">
    <location>
        <begin position="81"/>
        <end position="99"/>
    </location>
</feature>
<feature type="region of interest" description="Disordered" evidence="4">
    <location>
        <begin position="1"/>
        <end position="180"/>
    </location>
</feature>
<evidence type="ECO:0000313" key="7">
    <source>
        <dbReference type="Proteomes" id="UP000318582"/>
    </source>
</evidence>
<feature type="compositionally biased region" description="Polar residues" evidence="4">
    <location>
        <begin position="1"/>
        <end position="31"/>
    </location>
</feature>
<dbReference type="InterPro" id="IPR011009">
    <property type="entry name" value="Kinase-like_dom_sf"/>
</dbReference>
<dbReference type="GO" id="GO:0005524">
    <property type="term" value="F:ATP binding"/>
    <property type="evidence" value="ECO:0007669"/>
    <property type="project" value="UniProtKB-UniRule"/>
</dbReference>
<dbReference type="FunFam" id="1.10.510.10:FF:000571">
    <property type="entry name" value="Maternal embryonic leucine zipper kinase"/>
    <property type="match status" value="1"/>
</dbReference>
<evidence type="ECO:0000256" key="1">
    <source>
        <dbReference type="ARBA" id="ARBA00022741"/>
    </source>
</evidence>
<proteinExistence type="predicted"/>
<feature type="domain" description="Protein kinase" evidence="5">
    <location>
        <begin position="233"/>
        <end position="595"/>
    </location>
</feature>
<keyword evidence="7" id="KW-1185">Reference proteome</keyword>
<dbReference type="Pfam" id="PF00069">
    <property type="entry name" value="Pkinase"/>
    <property type="match status" value="2"/>
</dbReference>
<organism evidence="6 7">
    <name type="scientific">Powellomyces hirtus</name>
    <dbReference type="NCBI Taxonomy" id="109895"/>
    <lineage>
        <taxon>Eukaryota</taxon>
        <taxon>Fungi</taxon>
        <taxon>Fungi incertae sedis</taxon>
        <taxon>Chytridiomycota</taxon>
        <taxon>Chytridiomycota incertae sedis</taxon>
        <taxon>Chytridiomycetes</taxon>
        <taxon>Spizellomycetales</taxon>
        <taxon>Powellomycetaceae</taxon>
        <taxon>Powellomyces</taxon>
    </lineage>
</organism>